<dbReference type="Gene3D" id="3.30.420.10">
    <property type="entry name" value="Ribonuclease H-like superfamily/Ribonuclease H"/>
    <property type="match status" value="1"/>
</dbReference>
<dbReference type="CDD" id="cd06222">
    <property type="entry name" value="RNase_H_like"/>
    <property type="match status" value="1"/>
</dbReference>
<dbReference type="InterPro" id="IPR036397">
    <property type="entry name" value="RNaseH_sf"/>
</dbReference>
<reference evidence="2 3" key="1">
    <citation type="journal article" date="2021" name="bioRxiv">
        <title>Chromosome-scale and haplotype-resolved genome assembly of a tetraploid potato cultivar.</title>
        <authorList>
            <person name="Sun H."/>
            <person name="Jiao W.-B."/>
            <person name="Krause K."/>
            <person name="Campoy J.A."/>
            <person name="Goel M."/>
            <person name="Folz-Donahue K."/>
            <person name="Kukat C."/>
            <person name="Huettel B."/>
            <person name="Schneeberger K."/>
        </authorList>
    </citation>
    <scope>NUCLEOTIDE SEQUENCE [LARGE SCALE GENOMIC DNA]</scope>
    <source>
        <strain evidence="2">SolTubOtavaFocal</strain>
        <tissue evidence="2">Leaves</tissue>
    </source>
</reference>
<keyword evidence="3" id="KW-1185">Reference proteome</keyword>
<evidence type="ECO:0000313" key="3">
    <source>
        <dbReference type="Proteomes" id="UP000826656"/>
    </source>
</evidence>
<sequence length="236" mass="27212">MGVNFQQTSLTNYLLSWGRSKGKNEAHKALSQTLPIVICWNLWKNRCSAKYGGKKSNTKRVKYMIIKDILQLLNSVFPYIQWPLQWTELVDTIMVVPYTIPGRLEGGILRDEHGDIIYAFGIPLGEGTNNQAEIQAASYGLNWCIQHGYNNIILEVDSELLTKWLLQISTPPWRIQRYVQELQILGNQCEFFQVFIRIEKSTAQQISCPNRATDKILYNIIIPIGSFQIQQEEVIY</sequence>
<dbReference type="InterPro" id="IPR044730">
    <property type="entry name" value="RNase_H-like_dom_plant"/>
</dbReference>
<name>A0ABQ7U1Z9_SOLTU</name>
<dbReference type="EMBL" id="JAIVGD010000026">
    <property type="protein sequence ID" value="KAH0740803.1"/>
    <property type="molecule type" value="Genomic_DNA"/>
</dbReference>
<protein>
    <recommendedName>
        <fullName evidence="1">RNase H type-1 domain-containing protein</fullName>
    </recommendedName>
</protein>
<proteinExistence type="predicted"/>
<accession>A0ABQ7U1Z9</accession>
<dbReference type="Pfam" id="PF13456">
    <property type="entry name" value="RVT_3"/>
    <property type="match status" value="1"/>
</dbReference>
<dbReference type="InterPro" id="IPR002156">
    <property type="entry name" value="RNaseH_domain"/>
</dbReference>
<organism evidence="2 3">
    <name type="scientific">Solanum tuberosum</name>
    <name type="common">Potato</name>
    <dbReference type="NCBI Taxonomy" id="4113"/>
    <lineage>
        <taxon>Eukaryota</taxon>
        <taxon>Viridiplantae</taxon>
        <taxon>Streptophyta</taxon>
        <taxon>Embryophyta</taxon>
        <taxon>Tracheophyta</taxon>
        <taxon>Spermatophyta</taxon>
        <taxon>Magnoliopsida</taxon>
        <taxon>eudicotyledons</taxon>
        <taxon>Gunneridae</taxon>
        <taxon>Pentapetalae</taxon>
        <taxon>asterids</taxon>
        <taxon>lamiids</taxon>
        <taxon>Solanales</taxon>
        <taxon>Solanaceae</taxon>
        <taxon>Solanoideae</taxon>
        <taxon>Solaneae</taxon>
        <taxon>Solanum</taxon>
    </lineage>
</organism>
<dbReference type="InterPro" id="IPR012337">
    <property type="entry name" value="RNaseH-like_sf"/>
</dbReference>
<feature type="domain" description="RNase H type-1" evidence="1">
    <location>
        <begin position="106"/>
        <end position="193"/>
    </location>
</feature>
<comment type="caution">
    <text evidence="2">The sequence shown here is derived from an EMBL/GenBank/DDBJ whole genome shotgun (WGS) entry which is preliminary data.</text>
</comment>
<dbReference type="PANTHER" id="PTHR47723">
    <property type="entry name" value="OS05G0353850 PROTEIN"/>
    <property type="match status" value="1"/>
</dbReference>
<dbReference type="PANTHER" id="PTHR47723:SF7">
    <property type="entry name" value="RNASE H FAMILY PROTEIN"/>
    <property type="match status" value="1"/>
</dbReference>
<dbReference type="Proteomes" id="UP000826656">
    <property type="component" value="Unassembled WGS sequence"/>
</dbReference>
<dbReference type="InterPro" id="IPR053151">
    <property type="entry name" value="RNase_H-like"/>
</dbReference>
<gene>
    <name evidence="2" type="ORF">KY290_033846</name>
</gene>
<dbReference type="SUPFAM" id="SSF53098">
    <property type="entry name" value="Ribonuclease H-like"/>
    <property type="match status" value="1"/>
</dbReference>
<evidence type="ECO:0000313" key="2">
    <source>
        <dbReference type="EMBL" id="KAH0740803.1"/>
    </source>
</evidence>
<evidence type="ECO:0000259" key="1">
    <source>
        <dbReference type="Pfam" id="PF13456"/>
    </source>
</evidence>